<dbReference type="Pfam" id="PF00252">
    <property type="entry name" value="Ribosomal_L16"/>
    <property type="match status" value="1"/>
</dbReference>
<dbReference type="GO" id="GO:0000049">
    <property type="term" value="F:tRNA binding"/>
    <property type="evidence" value="ECO:0007669"/>
    <property type="project" value="UniProtKB-KW"/>
</dbReference>
<keyword evidence="2 6" id="KW-0820">tRNA-binding</keyword>
<keyword evidence="6 8" id="KW-0694">RNA-binding</keyword>
<dbReference type="InterPro" id="IPR000114">
    <property type="entry name" value="Ribosomal_uL16_bact-type"/>
</dbReference>
<comment type="similarity">
    <text evidence="1 6 7">Belongs to the universal ribosomal protein uL16 family.</text>
</comment>
<reference evidence="10 11" key="1">
    <citation type="journal article" date="2015" name="Nature">
        <title>rRNA introns, odd ribosomes, and small enigmatic genomes across a large radiation of phyla.</title>
        <authorList>
            <person name="Brown C.T."/>
            <person name="Hug L.A."/>
            <person name="Thomas B.C."/>
            <person name="Sharon I."/>
            <person name="Castelle C.J."/>
            <person name="Singh A."/>
            <person name="Wilkins M.J."/>
            <person name="Williams K.H."/>
            <person name="Banfield J.F."/>
        </authorList>
    </citation>
    <scope>NUCLEOTIDE SEQUENCE [LARGE SCALE GENOMIC DNA]</scope>
</reference>
<dbReference type="NCBIfam" id="TIGR01164">
    <property type="entry name" value="rplP_bact"/>
    <property type="match status" value="1"/>
</dbReference>
<gene>
    <name evidence="6" type="primary">rplP</name>
    <name evidence="10" type="ORF">UU14_C0003G0048</name>
</gene>
<dbReference type="GO" id="GO:0022625">
    <property type="term" value="C:cytosolic large ribosomal subunit"/>
    <property type="evidence" value="ECO:0007669"/>
    <property type="project" value="TreeGrafter"/>
</dbReference>
<dbReference type="CDD" id="cd01433">
    <property type="entry name" value="Ribosomal_L16_L10e"/>
    <property type="match status" value="1"/>
</dbReference>
<dbReference type="InterPro" id="IPR020798">
    <property type="entry name" value="Ribosomal_uL16_CS"/>
</dbReference>
<dbReference type="EMBL" id="LBZM01000003">
    <property type="protein sequence ID" value="KKR72685.1"/>
    <property type="molecule type" value="Genomic_DNA"/>
</dbReference>
<keyword evidence="4 6" id="KW-0687">Ribonucleoprotein</keyword>
<evidence type="ECO:0000256" key="4">
    <source>
        <dbReference type="ARBA" id="ARBA00023274"/>
    </source>
</evidence>
<dbReference type="PATRIC" id="fig|1618482.3.peg.172"/>
<dbReference type="Proteomes" id="UP000034664">
    <property type="component" value="Unassembled WGS sequence"/>
</dbReference>
<dbReference type="GO" id="GO:0019843">
    <property type="term" value="F:rRNA binding"/>
    <property type="evidence" value="ECO:0007669"/>
    <property type="project" value="UniProtKB-UniRule"/>
</dbReference>
<comment type="caution">
    <text evidence="10">The sequence shown here is derived from an EMBL/GenBank/DDBJ whole genome shotgun (WGS) entry which is preliminary data.</text>
</comment>
<dbReference type="InterPro" id="IPR016180">
    <property type="entry name" value="Ribosomal_uL16_dom"/>
</dbReference>
<evidence type="ECO:0000256" key="1">
    <source>
        <dbReference type="ARBA" id="ARBA00008931"/>
    </source>
</evidence>
<evidence type="ECO:0000256" key="2">
    <source>
        <dbReference type="ARBA" id="ARBA00022555"/>
    </source>
</evidence>
<evidence type="ECO:0000256" key="3">
    <source>
        <dbReference type="ARBA" id="ARBA00022980"/>
    </source>
</evidence>
<dbReference type="GO" id="GO:0006412">
    <property type="term" value="P:translation"/>
    <property type="evidence" value="ECO:0007669"/>
    <property type="project" value="UniProtKB-UniRule"/>
</dbReference>
<dbReference type="GO" id="GO:0003735">
    <property type="term" value="F:structural constituent of ribosome"/>
    <property type="evidence" value="ECO:0007669"/>
    <property type="project" value="InterPro"/>
</dbReference>
<dbReference type="PANTHER" id="PTHR12220:SF13">
    <property type="entry name" value="LARGE RIBOSOMAL SUBUNIT PROTEIN UL16M"/>
    <property type="match status" value="1"/>
</dbReference>
<dbReference type="PRINTS" id="PR00060">
    <property type="entry name" value="RIBOSOMALL16"/>
</dbReference>
<dbReference type="SUPFAM" id="SSF54686">
    <property type="entry name" value="Ribosomal protein L16p/L10e"/>
    <property type="match status" value="1"/>
</dbReference>
<sequence length="135" mass="14822">MLQPKRQKHRKQFRGKMPGNASRGMNVSFGEMGLKALECGWITANQIEAARVAISRRTRKGGKLWIRIFPDKPISGKPNETGMGGGKGDIVNYVAVIQPGRVLFEVGGLDDAILLDALRQAGHKMPIKTKIVSKE</sequence>
<evidence type="ECO:0000256" key="7">
    <source>
        <dbReference type="RuleBase" id="RU004413"/>
    </source>
</evidence>
<comment type="subunit">
    <text evidence="6 8">Part of the 50S ribosomal subunit.</text>
</comment>
<evidence type="ECO:0000256" key="5">
    <source>
        <dbReference type="ARBA" id="ARBA00035198"/>
    </source>
</evidence>
<organism evidence="10 11">
    <name type="scientific">Candidatus Roizmanbacteria bacterium GW2011_GWB1_40_7</name>
    <dbReference type="NCBI Taxonomy" id="1618482"/>
    <lineage>
        <taxon>Bacteria</taxon>
        <taxon>Candidatus Roizmaniibacteriota</taxon>
    </lineage>
</organism>
<keyword evidence="3 6" id="KW-0689">Ribosomal protein</keyword>
<dbReference type="InterPro" id="IPR047873">
    <property type="entry name" value="Ribosomal_uL16"/>
</dbReference>
<evidence type="ECO:0000256" key="9">
    <source>
        <dbReference type="SAM" id="MobiDB-lite"/>
    </source>
</evidence>
<evidence type="ECO:0000313" key="11">
    <source>
        <dbReference type="Proteomes" id="UP000034664"/>
    </source>
</evidence>
<dbReference type="HAMAP" id="MF_01342">
    <property type="entry name" value="Ribosomal_uL16"/>
    <property type="match status" value="1"/>
</dbReference>
<evidence type="ECO:0000313" key="10">
    <source>
        <dbReference type="EMBL" id="KKR72685.1"/>
    </source>
</evidence>
<dbReference type="PANTHER" id="PTHR12220">
    <property type="entry name" value="50S/60S RIBOSOMAL PROTEIN L16"/>
    <property type="match status" value="1"/>
</dbReference>
<evidence type="ECO:0000256" key="8">
    <source>
        <dbReference type="RuleBase" id="RU004414"/>
    </source>
</evidence>
<evidence type="ECO:0000256" key="6">
    <source>
        <dbReference type="HAMAP-Rule" id="MF_01342"/>
    </source>
</evidence>
<keyword evidence="6 8" id="KW-0699">rRNA-binding</keyword>
<feature type="compositionally biased region" description="Basic residues" evidence="9">
    <location>
        <begin position="1"/>
        <end position="14"/>
    </location>
</feature>
<comment type="function">
    <text evidence="6 8">Binds 23S rRNA and is also seen to make contacts with the A and possibly P site tRNAs.</text>
</comment>
<feature type="region of interest" description="Disordered" evidence="9">
    <location>
        <begin position="1"/>
        <end position="24"/>
    </location>
</feature>
<name>A0A0G0VLB4_9BACT</name>
<dbReference type="AlphaFoldDB" id="A0A0G0VLB4"/>
<proteinExistence type="inferred from homology"/>
<dbReference type="FunFam" id="3.90.1170.10:FF:000001">
    <property type="entry name" value="50S ribosomal protein L16"/>
    <property type="match status" value="1"/>
</dbReference>
<protein>
    <recommendedName>
        <fullName evidence="5 6">Large ribosomal subunit protein uL16</fullName>
    </recommendedName>
</protein>
<dbReference type="PROSITE" id="PS00586">
    <property type="entry name" value="RIBOSOMAL_L16_1"/>
    <property type="match status" value="1"/>
</dbReference>
<dbReference type="InterPro" id="IPR036920">
    <property type="entry name" value="Ribosomal_uL16_sf"/>
</dbReference>
<accession>A0A0G0VLB4</accession>
<dbReference type="Gene3D" id="3.90.1170.10">
    <property type="entry name" value="Ribosomal protein L10e/L16"/>
    <property type="match status" value="1"/>
</dbReference>